<dbReference type="Proteomes" id="UP000260812">
    <property type="component" value="Unassembled WGS sequence"/>
</dbReference>
<evidence type="ECO:0000313" key="3">
    <source>
        <dbReference type="Proteomes" id="UP000260812"/>
    </source>
</evidence>
<evidence type="ECO:0000313" key="2">
    <source>
        <dbReference type="EMBL" id="RGE56012.1"/>
    </source>
</evidence>
<gene>
    <name evidence="2" type="ORF">DXC51_26590</name>
</gene>
<reference evidence="2" key="1">
    <citation type="submission" date="2018-08" db="EMBL/GenBank/DDBJ databases">
        <title>A genome reference for cultivated species of the human gut microbiota.</title>
        <authorList>
            <person name="Zou Y."/>
            <person name="Xue W."/>
            <person name="Luo G."/>
        </authorList>
    </citation>
    <scope>NUCLEOTIDE SEQUENCE [LARGE SCALE GENOMIC DNA]</scope>
    <source>
        <strain evidence="2">TF05-5AC</strain>
    </source>
</reference>
<protein>
    <submittedName>
        <fullName evidence="2">Uncharacterized protein</fullName>
    </submittedName>
</protein>
<dbReference type="AlphaFoldDB" id="A0A3E3HW41"/>
<dbReference type="EMBL" id="QVLV01000032">
    <property type="protein sequence ID" value="RGE56012.1"/>
    <property type="molecule type" value="Genomic_DNA"/>
</dbReference>
<proteinExistence type="predicted"/>
<accession>A0A3E3HW41</accession>
<comment type="caution">
    <text evidence="2">The sequence shown here is derived from an EMBL/GenBank/DDBJ whole genome shotgun (WGS) entry which is preliminary data.</text>
</comment>
<keyword evidence="1" id="KW-1133">Transmembrane helix</keyword>
<keyword evidence="3" id="KW-1185">Reference proteome</keyword>
<name>A0A3E3HW41_9FIRM</name>
<feature type="transmembrane region" description="Helical" evidence="1">
    <location>
        <begin position="21"/>
        <end position="45"/>
    </location>
</feature>
<keyword evidence="1" id="KW-0472">Membrane</keyword>
<evidence type="ECO:0000256" key="1">
    <source>
        <dbReference type="SAM" id="Phobius"/>
    </source>
</evidence>
<organism evidence="2 3">
    <name type="scientific">Eisenbergiella massiliensis</name>
    <dbReference type="NCBI Taxonomy" id="1720294"/>
    <lineage>
        <taxon>Bacteria</taxon>
        <taxon>Bacillati</taxon>
        <taxon>Bacillota</taxon>
        <taxon>Clostridia</taxon>
        <taxon>Lachnospirales</taxon>
        <taxon>Lachnospiraceae</taxon>
        <taxon>Eisenbergiella</taxon>
    </lineage>
</organism>
<keyword evidence="1" id="KW-0812">Transmembrane</keyword>
<sequence>MPDYRIRQFKKYIKLRNLSRRLRSFIFFCSFIFFTVINFFATYSFPGAACASSHCRMKMVCYNQYMAEGSKRAESYLKERSKNKGGKG</sequence>